<evidence type="ECO:0000313" key="6">
    <source>
        <dbReference type="Proteomes" id="UP000002630"/>
    </source>
</evidence>
<evidence type="ECO:0000256" key="4">
    <source>
        <dbReference type="SAM" id="MobiDB-lite"/>
    </source>
</evidence>
<dbReference type="PANTHER" id="PTHR47822">
    <property type="entry name" value="CARBOHYDRATE BINDING DOMAIN CONTAINING PROTEIN"/>
    <property type="match status" value="1"/>
</dbReference>
<accession>D8LHJ7</accession>
<dbReference type="AlphaFoldDB" id="D8LHJ7"/>
<dbReference type="PROSITE" id="PS50082">
    <property type="entry name" value="WD_REPEATS_2"/>
    <property type="match status" value="1"/>
</dbReference>
<feature type="region of interest" description="Disordered" evidence="4">
    <location>
        <begin position="169"/>
        <end position="195"/>
    </location>
</feature>
<dbReference type="Gene3D" id="2.130.10.10">
    <property type="entry name" value="YVTN repeat-like/Quinoprotein amine dehydrogenase"/>
    <property type="match status" value="3"/>
</dbReference>
<dbReference type="STRING" id="2880.D8LHJ7"/>
<dbReference type="PANTHER" id="PTHR47822:SF2">
    <property type="entry name" value="F-BOX AND WD-40 DOMAIN PROTEIN 7"/>
    <property type="match status" value="1"/>
</dbReference>
<dbReference type="InterPro" id="IPR036322">
    <property type="entry name" value="WD40_repeat_dom_sf"/>
</dbReference>
<dbReference type="SUPFAM" id="SSF50978">
    <property type="entry name" value="WD40 repeat-like"/>
    <property type="match status" value="1"/>
</dbReference>
<dbReference type="eggNOG" id="KOG0266">
    <property type="taxonomic scope" value="Eukaryota"/>
</dbReference>
<dbReference type="InParanoid" id="D8LHJ7"/>
<dbReference type="Proteomes" id="UP000002630">
    <property type="component" value="Linkage Group LG04"/>
</dbReference>
<organism evidence="5 6">
    <name type="scientific">Ectocarpus siliculosus</name>
    <name type="common">Brown alga</name>
    <name type="synonym">Conferva siliculosa</name>
    <dbReference type="NCBI Taxonomy" id="2880"/>
    <lineage>
        <taxon>Eukaryota</taxon>
        <taxon>Sar</taxon>
        <taxon>Stramenopiles</taxon>
        <taxon>Ochrophyta</taxon>
        <taxon>PX clade</taxon>
        <taxon>Phaeophyceae</taxon>
        <taxon>Ectocarpales</taxon>
        <taxon>Ectocarpaceae</taxon>
        <taxon>Ectocarpus</taxon>
    </lineage>
</organism>
<dbReference type="InterPro" id="IPR001680">
    <property type="entry name" value="WD40_rpt"/>
</dbReference>
<evidence type="ECO:0000256" key="2">
    <source>
        <dbReference type="ARBA" id="ARBA00022737"/>
    </source>
</evidence>
<feature type="repeat" description="WD" evidence="3">
    <location>
        <begin position="249"/>
        <end position="291"/>
    </location>
</feature>
<feature type="region of interest" description="Disordered" evidence="4">
    <location>
        <begin position="1"/>
        <end position="35"/>
    </location>
</feature>
<feature type="compositionally biased region" description="Basic and acidic residues" evidence="4">
    <location>
        <begin position="182"/>
        <end position="195"/>
    </location>
</feature>
<dbReference type="Pfam" id="PF00400">
    <property type="entry name" value="WD40"/>
    <property type="match status" value="3"/>
</dbReference>
<protein>
    <submittedName>
        <fullName evidence="5">Uncharacterized protein</fullName>
    </submittedName>
</protein>
<gene>
    <name evidence="5" type="ORF">Esi_0196_0039</name>
</gene>
<keyword evidence="6" id="KW-1185">Reference proteome</keyword>
<dbReference type="InterPro" id="IPR015943">
    <property type="entry name" value="WD40/YVTN_repeat-like_dom_sf"/>
</dbReference>
<proteinExistence type="predicted"/>
<dbReference type="EMBL" id="FN649729">
    <property type="protein sequence ID" value="CBN79279.1"/>
    <property type="molecule type" value="Genomic_DNA"/>
</dbReference>
<dbReference type="SMART" id="SM00320">
    <property type="entry name" value="WD40"/>
    <property type="match status" value="5"/>
</dbReference>
<keyword evidence="2" id="KW-0677">Repeat</keyword>
<dbReference type="PROSITE" id="PS50294">
    <property type="entry name" value="WD_REPEATS_REGION"/>
    <property type="match status" value="1"/>
</dbReference>
<evidence type="ECO:0000256" key="1">
    <source>
        <dbReference type="ARBA" id="ARBA00022574"/>
    </source>
</evidence>
<dbReference type="OrthoDB" id="10251741at2759"/>
<reference evidence="5 6" key="1">
    <citation type="journal article" date="2010" name="Nature">
        <title>The Ectocarpus genome and the independent evolution of multicellularity in brown algae.</title>
        <authorList>
            <person name="Cock J.M."/>
            <person name="Sterck L."/>
            <person name="Rouze P."/>
            <person name="Scornet D."/>
            <person name="Allen A.E."/>
            <person name="Amoutzias G."/>
            <person name="Anthouard V."/>
            <person name="Artiguenave F."/>
            <person name="Aury J.M."/>
            <person name="Badger J.H."/>
            <person name="Beszteri B."/>
            <person name="Billiau K."/>
            <person name="Bonnet E."/>
            <person name="Bothwell J.H."/>
            <person name="Bowler C."/>
            <person name="Boyen C."/>
            <person name="Brownlee C."/>
            <person name="Carrano C.J."/>
            <person name="Charrier B."/>
            <person name="Cho G.Y."/>
            <person name="Coelho S.M."/>
            <person name="Collen J."/>
            <person name="Corre E."/>
            <person name="Da Silva C."/>
            <person name="Delage L."/>
            <person name="Delaroque N."/>
            <person name="Dittami S.M."/>
            <person name="Doulbeau S."/>
            <person name="Elias M."/>
            <person name="Farnham G."/>
            <person name="Gachon C.M."/>
            <person name="Gschloessl B."/>
            <person name="Heesch S."/>
            <person name="Jabbari K."/>
            <person name="Jubin C."/>
            <person name="Kawai H."/>
            <person name="Kimura K."/>
            <person name="Kloareg B."/>
            <person name="Kupper F.C."/>
            <person name="Lang D."/>
            <person name="Le Bail A."/>
            <person name="Leblanc C."/>
            <person name="Lerouge P."/>
            <person name="Lohr M."/>
            <person name="Lopez P.J."/>
            <person name="Martens C."/>
            <person name="Maumus F."/>
            <person name="Michel G."/>
            <person name="Miranda-Saavedra D."/>
            <person name="Morales J."/>
            <person name="Moreau H."/>
            <person name="Motomura T."/>
            <person name="Nagasato C."/>
            <person name="Napoli C.A."/>
            <person name="Nelson D.R."/>
            <person name="Nyvall-Collen P."/>
            <person name="Peters A.F."/>
            <person name="Pommier C."/>
            <person name="Potin P."/>
            <person name="Poulain J."/>
            <person name="Quesneville H."/>
            <person name="Read B."/>
            <person name="Rensing S.A."/>
            <person name="Ritter A."/>
            <person name="Rousvoal S."/>
            <person name="Samanta M."/>
            <person name="Samson G."/>
            <person name="Schroeder D.C."/>
            <person name="Segurens B."/>
            <person name="Strittmatter M."/>
            <person name="Tonon T."/>
            <person name="Tregear J.W."/>
            <person name="Valentin K."/>
            <person name="von Dassow P."/>
            <person name="Yamagishi T."/>
            <person name="Van de Peer Y."/>
            <person name="Wincker P."/>
        </authorList>
    </citation>
    <scope>NUCLEOTIDE SEQUENCE [LARGE SCALE GENOMIC DNA]</scope>
    <source>
        <strain evidence="6">Ec32 / CCAP1310/4</strain>
    </source>
</reference>
<dbReference type="InterPro" id="IPR019775">
    <property type="entry name" value="WD40_repeat_CS"/>
</dbReference>
<dbReference type="PROSITE" id="PS00678">
    <property type="entry name" value="WD_REPEATS_1"/>
    <property type="match status" value="1"/>
</dbReference>
<evidence type="ECO:0000313" key="5">
    <source>
        <dbReference type="EMBL" id="CBN79279.1"/>
    </source>
</evidence>
<feature type="compositionally biased region" description="Acidic residues" evidence="4">
    <location>
        <begin position="10"/>
        <end position="29"/>
    </location>
</feature>
<evidence type="ECO:0000256" key="3">
    <source>
        <dbReference type="PROSITE-ProRule" id="PRU00221"/>
    </source>
</evidence>
<keyword evidence="1 3" id="KW-0853">WD repeat</keyword>
<name>D8LHJ7_ECTSI</name>
<dbReference type="EMBL" id="FN648371">
    <property type="protein sequence ID" value="CBN79279.1"/>
    <property type="molecule type" value="Genomic_DNA"/>
</dbReference>
<sequence length="449" mass="47600">MAELLVDKDGEGDEEEQELQVMRDEEDDGGGFGSNHTLKLSPTTVTIQSEIFCLAFSADGRFLLACCGDGMVRVLNPHNGVVISVLVSKRERSRKSYGKVERGSSGALGLQKKRSSSILDSVKLPCTCAAFRPYNKGEKTNGVALIGYSHGEIQLWHVPSAKVLHKLAVPPEDSNSRGGAGDGDKAEEKGEASKRDDNIEIPIGVEVLCCAFSSDGEFFAVGASDGVVRVYSDTTREMLVELKPGMARGSGHSSRVFSVKFHPDDSNTLVSGGWDNCVQVWDVEKATTVTTVFGPHICGDAVGVFGRTIVTGSWRDESQLEAWDMDSGKASGPSFWSGSGKGALLQQALGRRCRLYAAAFGGPEDARGSFVAAGGGEGANEVKVFDFLDNRRLIGSLLGLSAGAISLAFEPQGQQLAVGLADGQIHLVDIETTAEAPQESSGGKTIMVF</sequence>